<dbReference type="PROSITE" id="PS50173">
    <property type="entry name" value="UMUC"/>
    <property type="match status" value="1"/>
</dbReference>
<reference evidence="13 14" key="1">
    <citation type="submission" date="2016-03" db="EMBL/GenBank/DDBJ databases">
        <title>How can Kluyveromyces marxianus grow so fast - potential evolutionary course in Saccharomyces Complex revealed by comparative genomics.</title>
        <authorList>
            <person name="Mo W."/>
            <person name="Lu W."/>
            <person name="Yang X."/>
            <person name="Qi J."/>
            <person name="Lv H."/>
        </authorList>
    </citation>
    <scope>NUCLEOTIDE SEQUENCE [LARGE SCALE GENOMIC DNA]</scope>
    <source>
        <strain evidence="13 14">FIM1</strain>
    </source>
</reference>
<keyword evidence="3" id="KW-0479">Metal-binding</keyword>
<dbReference type="InterPro" id="IPR013087">
    <property type="entry name" value="Znf_C2H2_type"/>
</dbReference>
<dbReference type="Gene3D" id="3.40.1170.60">
    <property type="match status" value="1"/>
</dbReference>
<sequence length="633" mass="72105">MSKYKWRDLLDLNSKEKSYMSPLACVAHIDANAFFAQVEQVRCGYSREDPVVAVQWTSILAISYAARKYDISRMDSIIDALKKCDKLIPIHTAVFRKGEDYWQYHDGCGMWVNDEKKKLRPTEYKVALEPYRRESRKLLKILQNEYDLVEKASVDEAFVDLGRKVFYGLLMDSEFDEFDEIRTLFREGNYSLDDYLPKLPSIKKLQYSGNVYNDENVPYFEDWDDVLMCIGSISMNNVRSQIDHQLGYTTSCGISMTKNVCKLASNFKKPNAQTIVRNSCINDFLDNGSFEINSFWTLGGIRGQELMQLMDLPSVGSIKYIRDSWPNSSEDIRQFLSRSIESRGGLESEFNINATDIAELSNKVYQLVRGQYKLPIQPKPLPKSMMSNKNIRNDDCSNVVDCIEWLEVFCSELAYRVLDLEQEHEKRIVPRTMSIMIRGKAGIKHSLQKRITITSSSISSRELFVNATKLINEIDKQYGKNPGIYPLRGLALTISNFDVLDKGKSVVELFGNVASVKNGGSIDPFSEEPTSAQSQPINGSEQKSEQQLVPVSQKTNNLQCKTCGETLPDAKSFQEHTDFHVSVQLSERINGVSEDSPTISHAERLLLFGKRTKSRKGTRKKSPEGGILKFFKK</sequence>
<dbReference type="PROSITE" id="PS00028">
    <property type="entry name" value="ZINC_FINGER_C2H2_1"/>
    <property type="match status" value="1"/>
</dbReference>
<dbReference type="InterPro" id="IPR001126">
    <property type="entry name" value="UmuC"/>
</dbReference>
<dbReference type="InterPro" id="IPR041298">
    <property type="entry name" value="UBZ3"/>
</dbReference>
<evidence type="ECO:0000313" key="13">
    <source>
        <dbReference type="EMBL" id="QGN15674.1"/>
    </source>
</evidence>
<dbReference type="InterPro" id="IPR052230">
    <property type="entry name" value="DNA_polymerase_eta"/>
</dbReference>
<organism evidence="13 14">
    <name type="scientific">Kluyveromyces marxianus</name>
    <name type="common">Yeast</name>
    <name type="synonym">Candida kefyr</name>
    <dbReference type="NCBI Taxonomy" id="4911"/>
    <lineage>
        <taxon>Eukaryota</taxon>
        <taxon>Fungi</taxon>
        <taxon>Dikarya</taxon>
        <taxon>Ascomycota</taxon>
        <taxon>Saccharomycotina</taxon>
        <taxon>Saccharomycetes</taxon>
        <taxon>Saccharomycetales</taxon>
        <taxon>Saccharomycetaceae</taxon>
        <taxon>Kluyveromyces</taxon>
    </lineage>
</organism>
<evidence type="ECO:0000256" key="8">
    <source>
        <dbReference type="ARBA" id="ARBA00023242"/>
    </source>
</evidence>
<accession>A0ABX6EXS6</accession>
<evidence type="ECO:0000256" key="4">
    <source>
        <dbReference type="ARBA" id="ARBA00022763"/>
    </source>
</evidence>
<dbReference type="Pfam" id="PF00817">
    <property type="entry name" value="IMS"/>
    <property type="match status" value="1"/>
</dbReference>
<dbReference type="Gene3D" id="1.10.150.20">
    <property type="entry name" value="5' to 3' exonuclease, C-terminal subdomain"/>
    <property type="match status" value="1"/>
</dbReference>
<feature type="domain" description="UBZ3-type" evidence="12">
    <location>
        <begin position="553"/>
        <end position="588"/>
    </location>
</feature>
<dbReference type="CDD" id="cd01702">
    <property type="entry name" value="PolY_Pol_eta"/>
    <property type="match status" value="1"/>
</dbReference>
<keyword evidence="14" id="KW-1185">Reference proteome</keyword>
<dbReference type="Pfam" id="PF18439">
    <property type="entry name" value="zf_UBZ"/>
    <property type="match status" value="1"/>
</dbReference>
<comment type="subcellular location">
    <subcellularLocation>
        <location evidence="1">Nucleus</location>
    </subcellularLocation>
</comment>
<dbReference type="InterPro" id="IPR036775">
    <property type="entry name" value="DNA_pol_Y-fam_lit_finger_sf"/>
</dbReference>
<name>A0ABX6EXS6_KLUMA</name>
<dbReference type="Gene3D" id="3.30.1490.100">
    <property type="entry name" value="DNA polymerase, Y-family, little finger domain"/>
    <property type="match status" value="1"/>
</dbReference>
<feature type="domain" description="UmuC" evidence="11">
    <location>
        <begin position="26"/>
        <end position="316"/>
    </location>
</feature>
<feature type="region of interest" description="Disordered" evidence="10">
    <location>
        <begin position="520"/>
        <end position="550"/>
    </location>
</feature>
<dbReference type="SUPFAM" id="SSF100879">
    <property type="entry name" value="Lesion bypass DNA polymerase (Y-family), little finger domain"/>
    <property type="match status" value="1"/>
</dbReference>
<keyword evidence="7" id="KW-0234">DNA repair</keyword>
<evidence type="ECO:0000256" key="3">
    <source>
        <dbReference type="ARBA" id="ARBA00022723"/>
    </source>
</evidence>
<dbReference type="PROSITE" id="PS51907">
    <property type="entry name" value="ZF_UBZ3"/>
    <property type="match status" value="1"/>
</dbReference>
<protein>
    <recommendedName>
        <fullName evidence="9">DNA polymerase eta</fullName>
    </recommendedName>
</protein>
<dbReference type="InterPro" id="IPR043128">
    <property type="entry name" value="Rev_trsase/Diguanyl_cyclase"/>
</dbReference>
<keyword evidence="2" id="KW-0808">Transferase</keyword>
<dbReference type="Pfam" id="PF11799">
    <property type="entry name" value="IMS_C"/>
    <property type="match status" value="1"/>
</dbReference>
<evidence type="ECO:0000256" key="2">
    <source>
        <dbReference type="ARBA" id="ARBA00022679"/>
    </source>
</evidence>
<keyword evidence="5" id="KW-0863">Zinc-finger</keyword>
<dbReference type="PANTHER" id="PTHR45873">
    <property type="entry name" value="DNA POLYMERASE ETA"/>
    <property type="match status" value="1"/>
</dbReference>
<dbReference type="Gene3D" id="3.30.70.270">
    <property type="match status" value="1"/>
</dbReference>
<evidence type="ECO:0000259" key="12">
    <source>
        <dbReference type="PROSITE" id="PS51907"/>
    </source>
</evidence>
<dbReference type="InterPro" id="IPR017961">
    <property type="entry name" value="DNA_pol_Y-fam_little_finger"/>
</dbReference>
<evidence type="ECO:0000256" key="10">
    <source>
        <dbReference type="SAM" id="MobiDB-lite"/>
    </source>
</evidence>
<keyword evidence="8" id="KW-0539">Nucleus</keyword>
<keyword evidence="6" id="KW-0862">Zinc</keyword>
<dbReference type="PANTHER" id="PTHR45873:SF1">
    <property type="entry name" value="DNA POLYMERASE ETA"/>
    <property type="match status" value="1"/>
</dbReference>
<evidence type="ECO:0000313" key="14">
    <source>
        <dbReference type="Proteomes" id="UP000422736"/>
    </source>
</evidence>
<evidence type="ECO:0000259" key="11">
    <source>
        <dbReference type="PROSITE" id="PS50173"/>
    </source>
</evidence>
<evidence type="ECO:0000256" key="5">
    <source>
        <dbReference type="ARBA" id="ARBA00022771"/>
    </source>
</evidence>
<keyword evidence="4" id="KW-0227">DNA damage</keyword>
<evidence type="ECO:0000256" key="6">
    <source>
        <dbReference type="ARBA" id="ARBA00022833"/>
    </source>
</evidence>
<proteinExistence type="predicted"/>
<dbReference type="Proteomes" id="UP000422736">
    <property type="component" value="Chromosome 3"/>
</dbReference>
<dbReference type="SUPFAM" id="SSF56672">
    <property type="entry name" value="DNA/RNA polymerases"/>
    <property type="match status" value="1"/>
</dbReference>
<feature type="compositionally biased region" description="Polar residues" evidence="10">
    <location>
        <begin position="528"/>
        <end position="550"/>
    </location>
</feature>
<evidence type="ECO:0000256" key="7">
    <source>
        <dbReference type="ARBA" id="ARBA00023204"/>
    </source>
</evidence>
<gene>
    <name evidence="13" type="primary">RAD30</name>
    <name evidence="13" type="ORF">FIM1_2367</name>
</gene>
<dbReference type="InterPro" id="IPR043502">
    <property type="entry name" value="DNA/RNA_pol_sf"/>
</dbReference>
<dbReference type="PIRSF" id="PIRSF036603">
    <property type="entry name" value="DPol_eta"/>
    <property type="match status" value="1"/>
</dbReference>
<dbReference type="EMBL" id="CP015056">
    <property type="protein sequence ID" value="QGN15674.1"/>
    <property type="molecule type" value="Genomic_DNA"/>
</dbReference>
<evidence type="ECO:0000256" key="9">
    <source>
        <dbReference type="ARBA" id="ARBA00044975"/>
    </source>
</evidence>
<evidence type="ECO:0000256" key="1">
    <source>
        <dbReference type="ARBA" id="ARBA00004123"/>
    </source>
</evidence>